<protein>
    <submittedName>
        <fullName evidence="1">Uncharacterized protein</fullName>
    </submittedName>
</protein>
<evidence type="ECO:0000313" key="2">
    <source>
        <dbReference type="Proteomes" id="UP001348369"/>
    </source>
</evidence>
<organism evidence="1 2">
    <name type="scientific">Streptomyces scopuliridis</name>
    <dbReference type="NCBI Taxonomy" id="452529"/>
    <lineage>
        <taxon>Bacteria</taxon>
        <taxon>Bacillati</taxon>
        <taxon>Actinomycetota</taxon>
        <taxon>Actinomycetes</taxon>
        <taxon>Kitasatosporales</taxon>
        <taxon>Streptomycetaceae</taxon>
        <taxon>Streptomyces</taxon>
    </lineage>
</organism>
<proteinExistence type="predicted"/>
<evidence type="ECO:0000313" key="1">
    <source>
        <dbReference type="EMBL" id="WSB98431.1"/>
    </source>
</evidence>
<dbReference type="Proteomes" id="UP001348369">
    <property type="component" value="Chromosome"/>
</dbReference>
<sequence length="71" mass="7914">MTDQPTLQDLSLAFAELNHRADELENAIKDALDEQVSLHVRLVLTELQQLDTRAFFERVTGHPAPTVGGTE</sequence>
<gene>
    <name evidence="1" type="ORF">OG835_16295</name>
</gene>
<accession>A0ACD4ZMT9</accession>
<dbReference type="EMBL" id="CP109109">
    <property type="protein sequence ID" value="WSB98431.1"/>
    <property type="molecule type" value="Genomic_DNA"/>
</dbReference>
<keyword evidence="2" id="KW-1185">Reference proteome</keyword>
<name>A0ACD4ZMT9_9ACTN</name>
<reference evidence="1" key="1">
    <citation type="submission" date="2022-10" db="EMBL/GenBank/DDBJ databases">
        <title>The complete genomes of actinobacterial strains from the NBC collection.</title>
        <authorList>
            <person name="Joergensen T.S."/>
            <person name="Alvarez Arevalo M."/>
            <person name="Sterndorff E.B."/>
            <person name="Faurdal D."/>
            <person name="Vuksanovic O."/>
            <person name="Mourched A.-S."/>
            <person name="Charusanti P."/>
            <person name="Shaw S."/>
            <person name="Blin K."/>
            <person name="Weber T."/>
        </authorList>
    </citation>
    <scope>NUCLEOTIDE SEQUENCE</scope>
    <source>
        <strain evidence="1">NBC 01771</strain>
    </source>
</reference>